<dbReference type="PANTHER" id="PTHR40053">
    <property type="entry name" value="SPORULATION-CONTROL PROTEIN SPO0M"/>
    <property type="match status" value="1"/>
</dbReference>
<evidence type="ECO:0000313" key="2">
    <source>
        <dbReference type="Proteomes" id="UP000838160"/>
    </source>
</evidence>
<dbReference type="Pfam" id="PF07070">
    <property type="entry name" value="Spo0M"/>
    <property type="match status" value="1"/>
</dbReference>
<reference evidence="1" key="1">
    <citation type="submission" date="2021-12" db="EMBL/GenBank/DDBJ databases">
        <authorList>
            <person name="Rodrigo-Torres L."/>
            <person name="Arahal R. D."/>
            <person name="Lucena T."/>
        </authorList>
    </citation>
    <scope>NUCLEOTIDE SEQUENCE</scope>
    <source>
        <strain evidence="1">CECT 8226</strain>
    </source>
</reference>
<sequence>MSFFKKTLASFGIGSARVDSVIHQEFVYPGDQLKVTIHVYGGNTSQEVDNINVSLCCRYIAEVARNQNEHNDNDPGVTKKRVAKTHQLQSWSLPYAFTIEPGQTRDFEATLEVPWNTPVTIGDSKVWLETGLDIALAVDPSDKDILTVRPDPLLDGIFSSLEAQGLRIRQVECEAAKGFEMPFVQEFEFVPTTGPYHGRWRELEMVAYRTPEQLQLWFEVDRNKQGVTGMLSSLIGLGQLKRELTLASHLSGEEAGQQVLEYLEQTT</sequence>
<keyword evidence="2" id="KW-1185">Reference proteome</keyword>
<dbReference type="EMBL" id="CAKLCM010000001">
    <property type="protein sequence ID" value="CAH0524254.1"/>
    <property type="molecule type" value="Genomic_DNA"/>
</dbReference>
<gene>
    <name evidence="1" type="primary">spo0M</name>
    <name evidence="1" type="ORF">VHP8226_00056</name>
</gene>
<dbReference type="Proteomes" id="UP000838160">
    <property type="component" value="Unassembled WGS sequence"/>
</dbReference>
<comment type="caution">
    <text evidence="1">The sequence shown here is derived from an EMBL/GenBank/DDBJ whole genome shotgun (WGS) entry which is preliminary data.</text>
</comment>
<name>A0ABN8DBN6_9VIBR</name>
<dbReference type="InterPro" id="IPR009776">
    <property type="entry name" value="Spore_0_M"/>
</dbReference>
<proteinExistence type="predicted"/>
<evidence type="ECO:0000313" key="1">
    <source>
        <dbReference type="EMBL" id="CAH0524254.1"/>
    </source>
</evidence>
<dbReference type="PANTHER" id="PTHR40053:SF1">
    <property type="entry name" value="SPORULATION-CONTROL PROTEIN SPO0M"/>
    <property type="match status" value="1"/>
</dbReference>
<protein>
    <submittedName>
        <fullName evidence="1">Sporulation-control protein spo0M</fullName>
    </submittedName>
</protein>
<organism evidence="1 2">
    <name type="scientific">Vibrio hippocampi</name>
    <dbReference type="NCBI Taxonomy" id="654686"/>
    <lineage>
        <taxon>Bacteria</taxon>
        <taxon>Pseudomonadati</taxon>
        <taxon>Pseudomonadota</taxon>
        <taxon>Gammaproteobacteria</taxon>
        <taxon>Vibrionales</taxon>
        <taxon>Vibrionaceae</taxon>
        <taxon>Vibrio</taxon>
    </lineage>
</organism>
<accession>A0ABN8DBN6</accession>
<dbReference type="RefSeq" id="WP_237483179.1">
    <property type="nucleotide sequence ID" value="NZ_CAKLCM010000001.1"/>
</dbReference>